<dbReference type="SMART" id="SM00175">
    <property type="entry name" value="RAB"/>
    <property type="match status" value="1"/>
</dbReference>
<dbReference type="OrthoDB" id="9989112at2759"/>
<dbReference type="GO" id="GO:0003924">
    <property type="term" value="F:GTPase activity"/>
    <property type="evidence" value="ECO:0007669"/>
    <property type="project" value="InterPro"/>
</dbReference>
<dbReference type="PROSITE" id="PS51421">
    <property type="entry name" value="RAS"/>
    <property type="match status" value="1"/>
</dbReference>
<sequence>MIERPKKINIPQPKDTKRFKVILLGDAGVGKTQILNQFCHKKFDVKYNSTIAVDYQVKLMNIDQKQIQFNFWDFSGHPEFFEVRNEFYRDADAVLLVMDISLKESMHGLDMWIREAHENGIDESCIVYVVGNKKDKYRAISEQDGYNWALQRKYPYYETSAQDNQGLDQLFKDLGARIISTQQ</sequence>
<dbReference type="SUPFAM" id="SSF52540">
    <property type="entry name" value="P-loop containing nucleoside triphosphate hydrolases"/>
    <property type="match status" value="1"/>
</dbReference>
<keyword evidence="1" id="KW-0547">Nucleotide-binding</keyword>
<dbReference type="Gene3D" id="3.40.50.300">
    <property type="entry name" value="P-loop containing nucleotide triphosphate hydrolases"/>
    <property type="match status" value="1"/>
</dbReference>
<dbReference type="InterPro" id="IPR001806">
    <property type="entry name" value="Small_GTPase"/>
</dbReference>
<dbReference type="NCBIfam" id="TIGR00231">
    <property type="entry name" value="small_GTP"/>
    <property type="match status" value="1"/>
</dbReference>
<dbReference type="Proteomes" id="UP000054937">
    <property type="component" value="Unassembled WGS sequence"/>
</dbReference>
<dbReference type="SMART" id="SM00174">
    <property type="entry name" value="RHO"/>
    <property type="match status" value="1"/>
</dbReference>
<proteinExistence type="predicted"/>
<dbReference type="Pfam" id="PF00071">
    <property type="entry name" value="Ras"/>
    <property type="match status" value="1"/>
</dbReference>
<organism evidence="2 3">
    <name type="scientific">Pseudocohnilembus persalinus</name>
    <name type="common">Ciliate</name>
    <dbReference type="NCBI Taxonomy" id="266149"/>
    <lineage>
        <taxon>Eukaryota</taxon>
        <taxon>Sar</taxon>
        <taxon>Alveolata</taxon>
        <taxon>Ciliophora</taxon>
        <taxon>Intramacronucleata</taxon>
        <taxon>Oligohymenophorea</taxon>
        <taxon>Scuticociliatia</taxon>
        <taxon>Philasterida</taxon>
        <taxon>Pseudocohnilembidae</taxon>
        <taxon>Pseudocohnilembus</taxon>
    </lineage>
</organism>
<comment type="caution">
    <text evidence="2">The sequence shown here is derived from an EMBL/GenBank/DDBJ whole genome shotgun (WGS) entry which is preliminary data.</text>
</comment>
<dbReference type="SMART" id="SM00173">
    <property type="entry name" value="RAS"/>
    <property type="match status" value="1"/>
</dbReference>
<evidence type="ECO:0000313" key="3">
    <source>
        <dbReference type="Proteomes" id="UP000054937"/>
    </source>
</evidence>
<dbReference type="InterPro" id="IPR027417">
    <property type="entry name" value="P-loop_NTPase"/>
</dbReference>
<dbReference type="AlphaFoldDB" id="A0A0V0QAL1"/>
<dbReference type="EMBL" id="LDAU01000217">
    <property type="protein sequence ID" value="KRW99270.1"/>
    <property type="molecule type" value="Genomic_DNA"/>
</dbReference>
<evidence type="ECO:0000256" key="1">
    <source>
        <dbReference type="ARBA" id="ARBA00022741"/>
    </source>
</evidence>
<gene>
    <name evidence="2" type="ORF">PPERSA_03976</name>
</gene>
<keyword evidence="3" id="KW-1185">Reference proteome</keyword>
<dbReference type="PROSITE" id="PS51419">
    <property type="entry name" value="RAB"/>
    <property type="match status" value="1"/>
</dbReference>
<name>A0A0V0QAL1_PSEPJ</name>
<dbReference type="InterPro" id="IPR005225">
    <property type="entry name" value="Small_GTP-bd"/>
</dbReference>
<accession>A0A0V0QAL1</accession>
<reference evidence="2 3" key="1">
    <citation type="journal article" date="2015" name="Sci. Rep.">
        <title>Genome of the facultative scuticociliatosis pathogen Pseudocohnilembus persalinus provides insight into its virulence through horizontal gene transfer.</title>
        <authorList>
            <person name="Xiong J."/>
            <person name="Wang G."/>
            <person name="Cheng J."/>
            <person name="Tian M."/>
            <person name="Pan X."/>
            <person name="Warren A."/>
            <person name="Jiang C."/>
            <person name="Yuan D."/>
            <person name="Miao W."/>
        </authorList>
    </citation>
    <scope>NUCLEOTIDE SEQUENCE [LARGE SCALE GENOMIC DNA]</scope>
    <source>
        <strain evidence="2">36N120E</strain>
    </source>
</reference>
<dbReference type="PRINTS" id="PR00449">
    <property type="entry name" value="RASTRNSFRMNG"/>
</dbReference>
<dbReference type="OMA" id="TQACFLV"/>
<dbReference type="PANTHER" id="PTHR47978">
    <property type="match status" value="1"/>
</dbReference>
<protein>
    <submittedName>
        <fullName evidence="2">p-loop containing nucleoside triphosphate hydrolase</fullName>
    </submittedName>
</protein>
<dbReference type="InParanoid" id="A0A0V0QAL1"/>
<evidence type="ECO:0000313" key="2">
    <source>
        <dbReference type="EMBL" id="KRW99270.1"/>
    </source>
</evidence>
<dbReference type="FunFam" id="3.40.50.300:FF:001447">
    <property type="entry name" value="Ras-related protein Rab-1B"/>
    <property type="match status" value="1"/>
</dbReference>
<dbReference type="GO" id="GO:0005525">
    <property type="term" value="F:GTP binding"/>
    <property type="evidence" value="ECO:0007669"/>
    <property type="project" value="InterPro"/>
</dbReference>
<keyword evidence="2" id="KW-0378">Hydrolase</keyword>